<dbReference type="OrthoDB" id="273556at2759"/>
<dbReference type="Proteomes" id="UP000235145">
    <property type="component" value="Unassembled WGS sequence"/>
</dbReference>
<evidence type="ECO:0000313" key="9">
    <source>
        <dbReference type="EMBL" id="KAJ0189987.1"/>
    </source>
</evidence>
<feature type="domain" description="UBP-type" evidence="8">
    <location>
        <begin position="218"/>
        <end position="313"/>
    </location>
</feature>
<evidence type="ECO:0000256" key="6">
    <source>
        <dbReference type="SAM" id="MobiDB-lite"/>
    </source>
</evidence>
<name>A0A9R1UMZ0_LACSA</name>
<dbReference type="CDD" id="cd16457">
    <property type="entry name" value="RING-H2_BRAP2"/>
    <property type="match status" value="1"/>
</dbReference>
<dbReference type="FunFam" id="3.30.40.10:FF:000555">
    <property type="entry name" value="Zinc finger (Ubiquitin-hydrolase) domain-containing protein"/>
    <property type="match status" value="1"/>
</dbReference>
<feature type="compositionally biased region" description="Basic residues" evidence="6">
    <location>
        <begin position="489"/>
        <end position="500"/>
    </location>
</feature>
<dbReference type="InterPro" id="IPR001841">
    <property type="entry name" value="Znf_RING"/>
</dbReference>
<evidence type="ECO:0000256" key="4">
    <source>
        <dbReference type="PROSITE-ProRule" id="PRU00502"/>
    </source>
</evidence>
<dbReference type="GO" id="GO:0008270">
    <property type="term" value="F:zinc ion binding"/>
    <property type="evidence" value="ECO:0007669"/>
    <property type="project" value="UniProtKB-KW"/>
</dbReference>
<dbReference type="GO" id="GO:0061630">
    <property type="term" value="F:ubiquitin protein ligase activity"/>
    <property type="evidence" value="ECO:0000318"/>
    <property type="project" value="GO_Central"/>
</dbReference>
<dbReference type="PROSITE" id="PS50089">
    <property type="entry name" value="ZF_RING_2"/>
    <property type="match status" value="1"/>
</dbReference>
<dbReference type="InterPro" id="IPR013083">
    <property type="entry name" value="Znf_RING/FYVE/PHD"/>
</dbReference>
<dbReference type="InterPro" id="IPR001607">
    <property type="entry name" value="Znf_UBP"/>
</dbReference>
<reference evidence="9 10" key="1">
    <citation type="journal article" date="2017" name="Nat. Commun.">
        <title>Genome assembly with in vitro proximity ligation data and whole-genome triplication in lettuce.</title>
        <authorList>
            <person name="Reyes-Chin-Wo S."/>
            <person name="Wang Z."/>
            <person name="Yang X."/>
            <person name="Kozik A."/>
            <person name="Arikit S."/>
            <person name="Song C."/>
            <person name="Xia L."/>
            <person name="Froenicke L."/>
            <person name="Lavelle D.O."/>
            <person name="Truco M.J."/>
            <person name="Xia R."/>
            <person name="Zhu S."/>
            <person name="Xu C."/>
            <person name="Xu H."/>
            <person name="Xu X."/>
            <person name="Cox K."/>
            <person name="Korf I."/>
            <person name="Meyers B.C."/>
            <person name="Michelmore R.W."/>
        </authorList>
    </citation>
    <scope>NUCLEOTIDE SEQUENCE [LARGE SCALE GENOMIC DNA]</scope>
    <source>
        <strain evidence="10">cv. Salinas</strain>
        <tissue evidence="9">Seedlings</tissue>
    </source>
</reference>
<evidence type="ECO:0000259" key="8">
    <source>
        <dbReference type="PROSITE" id="PS50271"/>
    </source>
</evidence>
<dbReference type="InterPro" id="IPR011422">
    <property type="entry name" value="BRAP2/ETP1_RRM"/>
</dbReference>
<keyword evidence="2 4" id="KW-0863">Zinc-finger</keyword>
<protein>
    <recommendedName>
        <fullName evidence="11">UBP-type domain-containing protein</fullName>
    </recommendedName>
</protein>
<keyword evidence="3" id="KW-0862">Zinc</keyword>
<dbReference type="SMART" id="SM00290">
    <property type="entry name" value="ZnF_UBP"/>
    <property type="match status" value="1"/>
</dbReference>
<comment type="caution">
    <text evidence="9">The sequence shown here is derived from an EMBL/GenBank/DDBJ whole genome shotgun (WGS) entry which is preliminary data.</text>
</comment>
<dbReference type="GO" id="GO:0016567">
    <property type="term" value="P:protein ubiquitination"/>
    <property type="evidence" value="ECO:0000318"/>
    <property type="project" value="GO_Central"/>
</dbReference>
<sequence>MFALRIHTVDTSQPPFATQFGGGAATSGTKSAVAGGSNPKSKKNLFSPTELKGVVHLFRNLPTFSSSPTMTLFNVTTRTTLAFIVAVPNYLSPEEFITFCGSHVEYFTDLCFIRNDAVEERYSVLIKLVNQAAADGFCCSYNGKRFGPSETEVCHVYFAQLVEYTDSSEIASIPQPGYTELPTCPVCLERLDHDTSAIKITVCDHSFQCSCITKWPFWSCQVCRLCQQQDGKPTCAVCGTSSNPWVCLICSFVGCGRYEKGHAIEHFRHAQHSYSLELETQQIWDYVGDKYVHRLNQSKIGSKSIATNHQCESLEGECGDKEDDEVDGALFSTKVDAIVDEYNFLLATQMETQRQHYETLLAEAKSRKEILIGEAIQKAEAEKTHEIQHKLEQVAKETKSVSLINEDLAKEQENLKRKCKEVQDREIASLKSKEEKIVDLEEQIRDLKIYIEAQRTLATSSDREEIKGGTLLPVQPNQSSPKTNNNNNSRRRGGGGRKRN</sequence>
<organism evidence="9 10">
    <name type="scientific">Lactuca sativa</name>
    <name type="common">Garden lettuce</name>
    <dbReference type="NCBI Taxonomy" id="4236"/>
    <lineage>
        <taxon>Eukaryota</taxon>
        <taxon>Viridiplantae</taxon>
        <taxon>Streptophyta</taxon>
        <taxon>Embryophyta</taxon>
        <taxon>Tracheophyta</taxon>
        <taxon>Spermatophyta</taxon>
        <taxon>Magnoliopsida</taxon>
        <taxon>eudicotyledons</taxon>
        <taxon>Gunneridae</taxon>
        <taxon>Pentapetalae</taxon>
        <taxon>asterids</taxon>
        <taxon>campanulids</taxon>
        <taxon>Asterales</taxon>
        <taxon>Asteraceae</taxon>
        <taxon>Cichorioideae</taxon>
        <taxon>Cichorieae</taxon>
        <taxon>Lactucinae</taxon>
        <taxon>Lactuca</taxon>
    </lineage>
</organism>
<evidence type="ECO:0000256" key="5">
    <source>
        <dbReference type="SAM" id="Coils"/>
    </source>
</evidence>
<dbReference type="PROSITE" id="PS50271">
    <property type="entry name" value="ZF_UBP"/>
    <property type="match status" value="1"/>
</dbReference>
<evidence type="ECO:0000256" key="1">
    <source>
        <dbReference type="ARBA" id="ARBA00022723"/>
    </source>
</evidence>
<dbReference type="GO" id="GO:0007265">
    <property type="term" value="P:Ras protein signal transduction"/>
    <property type="evidence" value="ECO:0000318"/>
    <property type="project" value="GO_Central"/>
</dbReference>
<evidence type="ECO:0000259" key="7">
    <source>
        <dbReference type="PROSITE" id="PS50089"/>
    </source>
</evidence>
<feature type="domain" description="RING-type" evidence="7">
    <location>
        <begin position="184"/>
        <end position="224"/>
    </location>
</feature>
<dbReference type="SMART" id="SM00184">
    <property type="entry name" value="RING"/>
    <property type="match status" value="1"/>
</dbReference>
<dbReference type="PANTHER" id="PTHR24007:SF10">
    <property type="entry name" value="BRAP2 RING ZNF UBP DOMAIN-CONTAINING PROTEIN 1"/>
    <property type="match status" value="1"/>
</dbReference>
<dbReference type="PANTHER" id="PTHR24007">
    <property type="entry name" value="BRCA1-ASSOCIATED PROTEIN"/>
    <property type="match status" value="1"/>
</dbReference>
<evidence type="ECO:0000256" key="2">
    <source>
        <dbReference type="ARBA" id="ARBA00022771"/>
    </source>
</evidence>
<dbReference type="GO" id="GO:0005737">
    <property type="term" value="C:cytoplasm"/>
    <property type="evidence" value="ECO:0000318"/>
    <property type="project" value="GO_Central"/>
</dbReference>
<keyword evidence="1" id="KW-0479">Metal-binding</keyword>
<keyword evidence="5" id="KW-0175">Coiled coil</keyword>
<feature type="region of interest" description="Disordered" evidence="6">
    <location>
        <begin position="458"/>
        <end position="500"/>
    </location>
</feature>
<feature type="coiled-coil region" evidence="5">
    <location>
        <begin position="405"/>
        <end position="450"/>
    </location>
</feature>
<evidence type="ECO:0000256" key="3">
    <source>
        <dbReference type="ARBA" id="ARBA00022833"/>
    </source>
</evidence>
<evidence type="ECO:0008006" key="11">
    <source>
        <dbReference type="Google" id="ProtNLM"/>
    </source>
</evidence>
<evidence type="ECO:0000313" key="10">
    <source>
        <dbReference type="Proteomes" id="UP000235145"/>
    </source>
</evidence>
<gene>
    <name evidence="9" type="ORF">LSAT_V11C800413330</name>
</gene>
<dbReference type="SUPFAM" id="SSF57850">
    <property type="entry name" value="RING/U-box"/>
    <property type="match status" value="1"/>
</dbReference>
<dbReference type="InterPro" id="IPR047243">
    <property type="entry name" value="RING-H2_BRAP2"/>
</dbReference>
<dbReference type="Gene3D" id="3.30.40.10">
    <property type="entry name" value="Zinc/RING finger domain, C3HC4 (zinc finger)"/>
    <property type="match status" value="1"/>
</dbReference>
<dbReference type="Pfam" id="PF07576">
    <property type="entry name" value="BRAP2"/>
    <property type="match status" value="1"/>
</dbReference>
<accession>A0A9R1UMZ0</accession>
<proteinExistence type="predicted"/>
<dbReference type="Pfam" id="PF02148">
    <property type="entry name" value="zf-UBP"/>
    <property type="match status" value="1"/>
</dbReference>
<dbReference type="AlphaFoldDB" id="A0A9R1UMZ0"/>
<dbReference type="EMBL" id="NBSK02000008">
    <property type="protein sequence ID" value="KAJ0189987.1"/>
    <property type="molecule type" value="Genomic_DNA"/>
</dbReference>
<keyword evidence="10" id="KW-1185">Reference proteome</keyword>